<sequence length="151" mass="16458">MPRLKVLLACAGLSSLKRRDLDRASAIEPEPIRRPLDDNSAAHTDDWLFDAQPEATAHGRALDTLTRSMMRLRESLSGIADFAPLTVEPEPIHSLGAFSFDNDLFDGEPMLATSRSASTVALDHDLFEEEAGDALVFGVEADQAPLYQHAA</sequence>
<protein>
    <submittedName>
        <fullName evidence="1">Uncharacterized protein</fullName>
    </submittedName>
</protein>
<organism evidence="1 2">
    <name type="scientific">Henriciella mobilis</name>
    <dbReference type="NCBI Taxonomy" id="2305467"/>
    <lineage>
        <taxon>Bacteria</taxon>
        <taxon>Pseudomonadati</taxon>
        <taxon>Pseudomonadota</taxon>
        <taxon>Alphaproteobacteria</taxon>
        <taxon>Hyphomonadales</taxon>
        <taxon>Hyphomonadaceae</taxon>
        <taxon>Henriciella</taxon>
    </lineage>
</organism>
<proteinExistence type="predicted"/>
<name>A0A399R9J5_9PROT</name>
<dbReference type="RefSeq" id="WP_119377235.1">
    <property type="nucleotide sequence ID" value="NZ_QWFX01000014.1"/>
</dbReference>
<dbReference type="Proteomes" id="UP000266385">
    <property type="component" value="Unassembled WGS sequence"/>
</dbReference>
<accession>A0A399R9J5</accession>
<gene>
    <name evidence="1" type="ORF">D1223_14915</name>
</gene>
<dbReference type="OrthoDB" id="7618701at2"/>
<reference evidence="1 2" key="1">
    <citation type="submission" date="2018-08" db="EMBL/GenBank/DDBJ databases">
        <title>Henriciella mobilis sp. nov., isolated from seawater.</title>
        <authorList>
            <person name="Cheng H."/>
            <person name="Wu Y.-H."/>
            <person name="Xu X.-W."/>
            <person name="Guo L.-L."/>
        </authorList>
    </citation>
    <scope>NUCLEOTIDE SEQUENCE [LARGE SCALE GENOMIC DNA]</scope>
    <source>
        <strain evidence="1 2">JN25</strain>
    </source>
</reference>
<comment type="caution">
    <text evidence="1">The sequence shown here is derived from an EMBL/GenBank/DDBJ whole genome shotgun (WGS) entry which is preliminary data.</text>
</comment>
<dbReference type="AlphaFoldDB" id="A0A399R9J5"/>
<evidence type="ECO:0000313" key="2">
    <source>
        <dbReference type="Proteomes" id="UP000266385"/>
    </source>
</evidence>
<evidence type="ECO:0000313" key="1">
    <source>
        <dbReference type="EMBL" id="RIJ27121.1"/>
    </source>
</evidence>
<keyword evidence="2" id="KW-1185">Reference proteome</keyword>
<dbReference type="EMBL" id="QWFX01000014">
    <property type="protein sequence ID" value="RIJ27121.1"/>
    <property type="molecule type" value="Genomic_DNA"/>
</dbReference>